<feature type="region of interest" description="Disordered" evidence="2">
    <location>
        <begin position="144"/>
        <end position="187"/>
    </location>
</feature>
<dbReference type="KEGG" id="pcea:J3359_09595"/>
<evidence type="ECO:0000256" key="2">
    <source>
        <dbReference type="SAM" id="MobiDB-lite"/>
    </source>
</evidence>
<name>A0A975H5M9_9FLAO</name>
<keyword evidence="1" id="KW-0175">Coiled coil</keyword>
<evidence type="ECO:0000313" key="4">
    <source>
        <dbReference type="Proteomes" id="UP000663920"/>
    </source>
</evidence>
<organism evidence="3 4">
    <name type="scientific">Polaribacter cellanae</name>
    <dbReference type="NCBI Taxonomy" id="2818493"/>
    <lineage>
        <taxon>Bacteria</taxon>
        <taxon>Pseudomonadati</taxon>
        <taxon>Bacteroidota</taxon>
        <taxon>Flavobacteriia</taxon>
        <taxon>Flavobacteriales</taxon>
        <taxon>Flavobacteriaceae</taxon>
    </lineage>
</organism>
<accession>A0A975H5M9</accession>
<dbReference type="AlphaFoldDB" id="A0A975H5M9"/>
<proteinExistence type="predicted"/>
<feature type="compositionally biased region" description="Basic and acidic residues" evidence="2">
    <location>
        <begin position="161"/>
        <end position="187"/>
    </location>
</feature>
<protein>
    <submittedName>
        <fullName evidence="3">Uncharacterized protein</fullName>
    </submittedName>
</protein>
<dbReference type="EMBL" id="CP071869">
    <property type="protein sequence ID" value="QTE21103.1"/>
    <property type="molecule type" value="Genomic_DNA"/>
</dbReference>
<dbReference type="RefSeq" id="WP_208076698.1">
    <property type="nucleotide sequence ID" value="NZ_CP071869.1"/>
</dbReference>
<reference evidence="3 4" key="1">
    <citation type="submission" date="2021-03" db="EMBL/GenBank/DDBJ databases">
        <title>Complete genome of Polaribacter_sp.SM13.</title>
        <authorList>
            <person name="Jeong S.W."/>
            <person name="Bae J.W."/>
        </authorList>
    </citation>
    <scope>NUCLEOTIDE SEQUENCE [LARGE SCALE GENOMIC DNA]</scope>
    <source>
        <strain evidence="3 4">SM13</strain>
    </source>
</reference>
<evidence type="ECO:0000256" key="1">
    <source>
        <dbReference type="SAM" id="Coils"/>
    </source>
</evidence>
<keyword evidence="4" id="KW-1185">Reference proteome</keyword>
<dbReference type="Proteomes" id="UP000663920">
    <property type="component" value="Chromosome"/>
</dbReference>
<evidence type="ECO:0000313" key="3">
    <source>
        <dbReference type="EMBL" id="QTE21103.1"/>
    </source>
</evidence>
<gene>
    <name evidence="3" type="ORF">J3359_09595</name>
</gene>
<feature type="coiled-coil region" evidence="1">
    <location>
        <begin position="21"/>
        <end position="48"/>
    </location>
</feature>
<sequence length="187" mass="21397">MNNTTVVDVLISNIKEDQMLLNVVEAKMNETKDQKQAIVNRLREQQRDLSVLSKYANEEQQAKIKELGFDVSEPHKNVNSVANSSFDLILKAKDHQLTNNDWYEAYVKNLPKNEEALNYTAFNIKCRTLFNTQKLIRTKSKDATSSREDIISLNGQVRPAAKKEEKSVSEKNKTPNKKDDKPAKTTK</sequence>